<name>X1L1Z8_9ZZZZ</name>
<gene>
    <name evidence="1" type="ORF">S06H3_07686</name>
</gene>
<evidence type="ECO:0000313" key="1">
    <source>
        <dbReference type="EMBL" id="GAH99925.1"/>
    </source>
</evidence>
<dbReference type="EMBL" id="BARV01003144">
    <property type="protein sequence ID" value="GAH99925.1"/>
    <property type="molecule type" value="Genomic_DNA"/>
</dbReference>
<proteinExistence type="predicted"/>
<accession>X1L1Z8</accession>
<dbReference type="AlphaFoldDB" id="X1L1Z8"/>
<organism evidence="1">
    <name type="scientific">marine sediment metagenome</name>
    <dbReference type="NCBI Taxonomy" id="412755"/>
    <lineage>
        <taxon>unclassified sequences</taxon>
        <taxon>metagenomes</taxon>
        <taxon>ecological metagenomes</taxon>
    </lineage>
</organism>
<evidence type="ECO:0008006" key="2">
    <source>
        <dbReference type="Google" id="ProtNLM"/>
    </source>
</evidence>
<comment type="caution">
    <text evidence="1">The sequence shown here is derived from an EMBL/GenBank/DDBJ whole genome shotgun (WGS) entry which is preliminary data.</text>
</comment>
<sequence length="60" mass="6833">MENFTFRNATKIIFGKDTENQVGIETARYGGKVLLHYGGESGIRSFVSLCSLQRRRLPRL</sequence>
<reference evidence="1" key="1">
    <citation type="journal article" date="2014" name="Front. Microbiol.">
        <title>High frequency of phylogenetically diverse reductive dehalogenase-homologous genes in deep subseafloor sedimentary metagenomes.</title>
        <authorList>
            <person name="Kawai M."/>
            <person name="Futagami T."/>
            <person name="Toyoda A."/>
            <person name="Takaki Y."/>
            <person name="Nishi S."/>
            <person name="Hori S."/>
            <person name="Arai W."/>
            <person name="Tsubouchi T."/>
            <person name="Morono Y."/>
            <person name="Uchiyama I."/>
            <person name="Ito T."/>
            <person name="Fujiyama A."/>
            <person name="Inagaki F."/>
            <person name="Takami H."/>
        </authorList>
    </citation>
    <scope>NUCLEOTIDE SEQUENCE</scope>
    <source>
        <strain evidence="1">Expedition CK06-06</strain>
    </source>
</reference>
<dbReference type="SUPFAM" id="SSF56796">
    <property type="entry name" value="Dehydroquinate synthase-like"/>
    <property type="match status" value="1"/>
</dbReference>
<protein>
    <recommendedName>
        <fullName evidence="2">Alcohol dehydrogenase iron-type/glycerol dehydrogenase GldA domain-containing protein</fullName>
    </recommendedName>
</protein>